<protein>
    <submittedName>
        <fullName evidence="1">Uncharacterized protein</fullName>
    </submittedName>
</protein>
<accession>A0A4D7C8N6</accession>
<gene>
    <name evidence="1" type="ORF">E6W36_10955</name>
</gene>
<dbReference type="EMBL" id="CP039704">
    <property type="protein sequence ID" value="QCI79838.1"/>
    <property type="molecule type" value="Genomic_DNA"/>
</dbReference>
<keyword evidence="2" id="KW-1185">Reference proteome</keyword>
<dbReference type="KEGG" id="hgn:E6W36_10955"/>
<dbReference type="Proteomes" id="UP000298714">
    <property type="component" value="Chromosome"/>
</dbReference>
<organism evidence="1 2">
    <name type="scientific">Hankyongella ginsenosidimutans</name>
    <dbReference type="NCBI Taxonomy" id="1763828"/>
    <lineage>
        <taxon>Bacteria</taxon>
        <taxon>Pseudomonadati</taxon>
        <taxon>Pseudomonadota</taxon>
        <taxon>Alphaproteobacteria</taxon>
        <taxon>Sphingomonadales</taxon>
        <taxon>Sphingomonadaceae</taxon>
        <taxon>Hankyongella</taxon>
    </lineage>
</organism>
<sequence length="104" mass="10862">MSGTIDVVRGAVHVPALVARTYFSGVDAVAVLIDGAVLRILPIHHAAAGGCLLKQRNAAGDRVAAAFDVFESRGLGNWEAFALPARWSAEDAALLVEIPEALIT</sequence>
<dbReference type="RefSeq" id="WP_222872678.1">
    <property type="nucleotide sequence ID" value="NZ_CP039704.1"/>
</dbReference>
<evidence type="ECO:0000313" key="1">
    <source>
        <dbReference type="EMBL" id="QCI79838.1"/>
    </source>
</evidence>
<name>A0A4D7C8N6_9SPHN</name>
<evidence type="ECO:0000313" key="2">
    <source>
        <dbReference type="Proteomes" id="UP000298714"/>
    </source>
</evidence>
<reference evidence="2" key="1">
    <citation type="submission" date="2019-04" db="EMBL/GenBank/DDBJ databases">
        <title>Complete genome sequence of Sphingomonas sp. W1-2-3.</title>
        <authorList>
            <person name="Im W.T."/>
        </authorList>
    </citation>
    <scope>NUCLEOTIDE SEQUENCE [LARGE SCALE GENOMIC DNA]</scope>
    <source>
        <strain evidence="2">W1-2-3</strain>
    </source>
</reference>
<dbReference type="AlphaFoldDB" id="A0A4D7C8N6"/>
<proteinExistence type="predicted"/>